<keyword evidence="5" id="KW-0067">ATP-binding</keyword>
<evidence type="ECO:0000256" key="4">
    <source>
        <dbReference type="ARBA" id="ARBA00022741"/>
    </source>
</evidence>
<keyword evidence="1" id="KW-0963">Cytoplasm</keyword>
<evidence type="ECO:0000256" key="7">
    <source>
        <dbReference type="ARBA" id="ARBA00022977"/>
    </source>
</evidence>
<dbReference type="GO" id="GO:0004810">
    <property type="term" value="F:CCA tRNA nucleotidyltransferase activity"/>
    <property type="evidence" value="ECO:0007669"/>
    <property type="project" value="InterPro"/>
</dbReference>
<dbReference type="SUPFAM" id="SSF143437">
    <property type="entry name" value="THUMP domain-like"/>
    <property type="match status" value="1"/>
</dbReference>
<keyword evidence="3" id="KW-0808">Transferase</keyword>
<evidence type="ECO:0000259" key="8">
    <source>
        <dbReference type="PROSITE" id="PS51165"/>
    </source>
</evidence>
<dbReference type="GO" id="GO:0005829">
    <property type="term" value="C:cytosol"/>
    <property type="evidence" value="ECO:0007669"/>
    <property type="project" value="TreeGrafter"/>
</dbReference>
<evidence type="ECO:0000256" key="5">
    <source>
        <dbReference type="ARBA" id="ARBA00022840"/>
    </source>
</evidence>
<keyword evidence="7" id="KW-0784">Thiamine biosynthesis</keyword>
<keyword evidence="6" id="KW-0694">RNA-binding</keyword>
<evidence type="ECO:0000256" key="3">
    <source>
        <dbReference type="ARBA" id="ARBA00022679"/>
    </source>
</evidence>
<dbReference type="CDD" id="cd11716">
    <property type="entry name" value="THUMP_ThiI"/>
    <property type="match status" value="1"/>
</dbReference>
<keyword evidence="2" id="KW-0820">tRNA-binding</keyword>
<dbReference type="Gene3D" id="3.40.50.620">
    <property type="entry name" value="HUPs"/>
    <property type="match status" value="1"/>
</dbReference>
<comment type="caution">
    <text evidence="9">The sequence shown here is derived from an EMBL/GenBank/DDBJ whole genome shotgun (WGS) entry which is preliminary data.</text>
</comment>
<reference evidence="9" key="1">
    <citation type="journal article" date="2013" name="Environ. Microbiol.">
        <title>Microbiota from the distal guts of lean and obese adolescents exhibit partial functional redundancy besides clear differences in community structure.</title>
        <authorList>
            <person name="Ferrer M."/>
            <person name="Ruiz A."/>
            <person name="Lanza F."/>
            <person name="Haange S.B."/>
            <person name="Oberbach A."/>
            <person name="Till H."/>
            <person name="Bargiela R."/>
            <person name="Campoy C."/>
            <person name="Segura M.T."/>
            <person name="Richter M."/>
            <person name="von Bergen M."/>
            <person name="Seifert J."/>
            <person name="Suarez A."/>
        </authorList>
    </citation>
    <scope>NUCLEOTIDE SEQUENCE</scope>
</reference>
<dbReference type="InterPro" id="IPR020536">
    <property type="entry name" value="ThiI_AANH"/>
</dbReference>
<dbReference type="GO" id="GO:0016783">
    <property type="term" value="F:sulfurtransferase activity"/>
    <property type="evidence" value="ECO:0007669"/>
    <property type="project" value="InterPro"/>
</dbReference>
<dbReference type="Pfam" id="PF02926">
    <property type="entry name" value="THUMP"/>
    <property type="match status" value="1"/>
</dbReference>
<protein>
    <submittedName>
        <fullName evidence="9">Thiamine biosynthesis/tRNA modification protein ThiI</fullName>
    </submittedName>
</protein>
<sequence>MRKQSTIYIEPVGECDLDEVIEKLKVIFGIGALQRCAVFEKDFEQIKSQGVPYLENALKNAKTFKVDAKRSDKSFPMKTPEIQAELGGAILEAYPHLSVDVHNPEITVMCEIRDKGAYVSAERIIGAGGMPVGSSGKALLLLSGGIDSPVAGYMMAKRGLIVDGIHFVSPPYTSERALMKVETLCEKLTSYCGDIRFYCVPFTEIQEALRDNCPEEFFTIIMRR</sequence>
<dbReference type="SUPFAM" id="SSF52402">
    <property type="entry name" value="Adenine nucleotide alpha hydrolases-like"/>
    <property type="match status" value="1"/>
</dbReference>
<accession>K1SG94</accession>
<keyword evidence="4" id="KW-0547">Nucleotide-binding</keyword>
<dbReference type="InterPro" id="IPR003720">
    <property type="entry name" value="tRNA_STrfase"/>
</dbReference>
<dbReference type="Pfam" id="PF02568">
    <property type="entry name" value="ThiI"/>
    <property type="match status" value="1"/>
</dbReference>
<dbReference type="InterPro" id="IPR004114">
    <property type="entry name" value="THUMP_dom"/>
</dbReference>
<dbReference type="GO" id="GO:0000049">
    <property type="term" value="F:tRNA binding"/>
    <property type="evidence" value="ECO:0007669"/>
    <property type="project" value="UniProtKB-KW"/>
</dbReference>
<dbReference type="GO" id="GO:0002937">
    <property type="term" value="P:tRNA 4-thiouridine biosynthesis"/>
    <property type="evidence" value="ECO:0007669"/>
    <property type="project" value="TreeGrafter"/>
</dbReference>
<evidence type="ECO:0000256" key="6">
    <source>
        <dbReference type="ARBA" id="ARBA00022884"/>
    </source>
</evidence>
<dbReference type="InterPro" id="IPR049962">
    <property type="entry name" value="THUMP_ThiI"/>
</dbReference>
<dbReference type="InterPro" id="IPR014729">
    <property type="entry name" value="Rossmann-like_a/b/a_fold"/>
</dbReference>
<dbReference type="HAMAP" id="MF_00021">
    <property type="entry name" value="ThiI"/>
    <property type="match status" value="1"/>
</dbReference>
<dbReference type="GO" id="GO:0005524">
    <property type="term" value="F:ATP binding"/>
    <property type="evidence" value="ECO:0007669"/>
    <property type="project" value="UniProtKB-KW"/>
</dbReference>
<organism evidence="9">
    <name type="scientific">human gut metagenome</name>
    <dbReference type="NCBI Taxonomy" id="408170"/>
    <lineage>
        <taxon>unclassified sequences</taxon>
        <taxon>metagenomes</taxon>
        <taxon>organismal metagenomes</taxon>
    </lineage>
</organism>
<dbReference type="InterPro" id="IPR050102">
    <property type="entry name" value="tRNA_sulfurtransferase_ThiI"/>
</dbReference>
<dbReference type="PANTHER" id="PTHR43209">
    <property type="entry name" value="TRNA SULFURTRANSFERASE"/>
    <property type="match status" value="1"/>
</dbReference>
<dbReference type="PANTHER" id="PTHR43209:SF1">
    <property type="entry name" value="TRNA SULFURTRANSFERASE"/>
    <property type="match status" value="1"/>
</dbReference>
<feature type="domain" description="THUMP" evidence="8">
    <location>
        <begin position="18"/>
        <end position="123"/>
    </location>
</feature>
<name>K1SG94_9ZZZZ</name>
<proteinExistence type="inferred from homology"/>
<dbReference type="Gene3D" id="3.30.2130.30">
    <property type="match status" value="1"/>
</dbReference>
<dbReference type="EMBL" id="AJWY01008988">
    <property type="protein sequence ID" value="EKC59657.1"/>
    <property type="molecule type" value="Genomic_DNA"/>
</dbReference>
<dbReference type="AlphaFoldDB" id="K1SG94"/>
<dbReference type="GO" id="GO:0052837">
    <property type="term" value="P:thiazole biosynthetic process"/>
    <property type="evidence" value="ECO:0007669"/>
    <property type="project" value="TreeGrafter"/>
</dbReference>
<feature type="non-terminal residue" evidence="9">
    <location>
        <position position="224"/>
    </location>
</feature>
<evidence type="ECO:0000256" key="1">
    <source>
        <dbReference type="ARBA" id="ARBA00022490"/>
    </source>
</evidence>
<evidence type="ECO:0000256" key="2">
    <source>
        <dbReference type="ARBA" id="ARBA00022555"/>
    </source>
</evidence>
<dbReference type="GO" id="GO:0009228">
    <property type="term" value="P:thiamine biosynthetic process"/>
    <property type="evidence" value="ECO:0007669"/>
    <property type="project" value="UniProtKB-KW"/>
</dbReference>
<dbReference type="SMART" id="SM00981">
    <property type="entry name" value="THUMP"/>
    <property type="match status" value="1"/>
</dbReference>
<gene>
    <name evidence="9" type="ORF">LEA_13249</name>
</gene>
<dbReference type="PROSITE" id="PS51165">
    <property type="entry name" value="THUMP"/>
    <property type="match status" value="1"/>
</dbReference>
<evidence type="ECO:0000313" key="9">
    <source>
        <dbReference type="EMBL" id="EKC59657.1"/>
    </source>
</evidence>